<keyword evidence="4" id="KW-1185">Reference proteome</keyword>
<dbReference type="Gene3D" id="3.40.970.10">
    <property type="entry name" value="Ribonuclease H1, N-terminal domain"/>
    <property type="match status" value="1"/>
</dbReference>
<feature type="region of interest" description="Disordered" evidence="1">
    <location>
        <begin position="179"/>
        <end position="243"/>
    </location>
</feature>
<dbReference type="Pfam" id="PF01693">
    <property type="entry name" value="Cauli_VI"/>
    <property type="match status" value="1"/>
</dbReference>
<sequence length="321" mass="31674">MPSSRSTRSQGPEIILTLRILVDALESIEANGGELTASNLMLAVAAGIPDEENGTIATDYEPDVATESDHDGPVSAGTVGAAVPSTSVSAGAAVPSTGVSAGSLTLLASRVRAAPTTIATTAPAIVPSVAPVSVNAAPVAPAAVLTVPTTTLVSTTAAPAVVPTIAPVASVAAVPSAARAGPPTAATPAVTAAPTVSPVHTPGAVTTATHSATPAPAPVPAPPAPIIPNYTEPEAPVSQYGGPTGHLTSLSGMPVYISPVTVPGRFFAVTQGRQVGVFSGWHNTAPHVNGAPGACYSRFSNRDDAIDTFFQALDEGNVTIV</sequence>
<evidence type="ECO:0000256" key="1">
    <source>
        <dbReference type="SAM" id="MobiDB-lite"/>
    </source>
</evidence>
<comment type="caution">
    <text evidence="3">The sequence shown here is derived from an EMBL/GenBank/DDBJ whole genome shotgun (WGS) entry which is preliminary data.</text>
</comment>
<feature type="compositionally biased region" description="Pro residues" evidence="1">
    <location>
        <begin position="215"/>
        <end position="226"/>
    </location>
</feature>
<name>A0A409X229_9AGAR</name>
<feature type="domain" description="Ribonuclease H1 N-terminal" evidence="2">
    <location>
        <begin position="266"/>
        <end position="305"/>
    </location>
</feature>
<dbReference type="AlphaFoldDB" id="A0A409X229"/>
<evidence type="ECO:0000313" key="3">
    <source>
        <dbReference type="EMBL" id="PPQ84801.1"/>
    </source>
</evidence>
<evidence type="ECO:0000259" key="2">
    <source>
        <dbReference type="Pfam" id="PF01693"/>
    </source>
</evidence>
<dbReference type="InParanoid" id="A0A409X229"/>
<dbReference type="Proteomes" id="UP000284842">
    <property type="component" value="Unassembled WGS sequence"/>
</dbReference>
<gene>
    <name evidence="3" type="ORF">CVT24_003138</name>
</gene>
<dbReference type="EMBL" id="NHTK01004814">
    <property type="protein sequence ID" value="PPQ84801.1"/>
    <property type="molecule type" value="Genomic_DNA"/>
</dbReference>
<evidence type="ECO:0000313" key="4">
    <source>
        <dbReference type="Proteomes" id="UP000284842"/>
    </source>
</evidence>
<dbReference type="InterPro" id="IPR009027">
    <property type="entry name" value="Ribosomal_bL9/RNase_H1_N"/>
</dbReference>
<proteinExistence type="predicted"/>
<organism evidence="3 4">
    <name type="scientific">Panaeolus cyanescens</name>
    <dbReference type="NCBI Taxonomy" id="181874"/>
    <lineage>
        <taxon>Eukaryota</taxon>
        <taxon>Fungi</taxon>
        <taxon>Dikarya</taxon>
        <taxon>Basidiomycota</taxon>
        <taxon>Agaricomycotina</taxon>
        <taxon>Agaricomycetes</taxon>
        <taxon>Agaricomycetidae</taxon>
        <taxon>Agaricales</taxon>
        <taxon>Agaricineae</taxon>
        <taxon>Galeropsidaceae</taxon>
        <taxon>Panaeolus</taxon>
    </lineage>
</organism>
<dbReference type="OrthoDB" id="3270804at2759"/>
<dbReference type="InterPro" id="IPR011320">
    <property type="entry name" value="RNase_H1_N"/>
</dbReference>
<reference evidence="3 4" key="1">
    <citation type="journal article" date="2018" name="Evol. Lett.">
        <title>Horizontal gene cluster transfer increased hallucinogenic mushroom diversity.</title>
        <authorList>
            <person name="Reynolds H.T."/>
            <person name="Vijayakumar V."/>
            <person name="Gluck-Thaler E."/>
            <person name="Korotkin H.B."/>
            <person name="Matheny P.B."/>
            <person name="Slot J.C."/>
        </authorList>
    </citation>
    <scope>NUCLEOTIDE SEQUENCE [LARGE SCALE GENOMIC DNA]</scope>
    <source>
        <strain evidence="3 4">2629</strain>
    </source>
</reference>
<dbReference type="STRING" id="181874.A0A409X229"/>
<accession>A0A409X229</accession>
<protein>
    <recommendedName>
        <fullName evidence="2">Ribonuclease H1 N-terminal domain-containing protein</fullName>
    </recommendedName>
</protein>
<feature type="compositionally biased region" description="Low complexity" evidence="1">
    <location>
        <begin position="179"/>
        <end position="214"/>
    </location>
</feature>
<dbReference type="SUPFAM" id="SSF55658">
    <property type="entry name" value="L9 N-domain-like"/>
    <property type="match status" value="1"/>
</dbReference>
<dbReference type="InterPro" id="IPR037056">
    <property type="entry name" value="RNase_H1_N_sf"/>
</dbReference>